<dbReference type="InterPro" id="IPR012338">
    <property type="entry name" value="Beta-lactam/transpept-like"/>
</dbReference>
<sequence>MFRRRRRRLSQRYAPVKPLSTLKKRLSLGLGFKSPNFLTKLIILSGLFAFLAFVGATAGIVIGFSSTVPDLGPVLETEGMEYWELPTKVFSNNDELISVFSVGRREMIKLQAVPKNLVDAIIATEDADFKRHRGINPKGIIRAFVKNLLSRRIAQGGSTITQQLVKNLFLTQERTYRRKIQEIILALMVEKKLTKNEIMERYLNKIYLGHGNYGVESAALFYFDKHAKDLSLAQCAMIAGLPGSPSHFSPISHPDAAAKRQAFVLKRMEEVGIITTEQATAAKEEFQGQLSVMSKKVFAKACTTINVSPYFTEYIRQNISKEYGDNAVYKGGLKIYTTMDTGMQKAAEDVLARALNELNKKRTNKTLKIEGALVAIEPSTGYIKAMVGGSGFRKYNQINRVFQAHRQPGSAFKPFIYSTAIDSGYTLCTLLDDSPVKYTGTDGKEWEPQNYENKFHGVVTFREALENSINVASIKLLEKITPRKVVAYTRRMGIQSYISPDLSMALGTSVVSPIELATAYIPFANQGIKTEPIAIKCIKDKDSVVIKERMPQEERVLSPQTAYIMTSLMKGVVERGTARAAIGGSLGREVAGKTGTTNDYVDAWFIGYTPNMVVCVWVGYDKGQINMGHGMTGGVIAAPIYRDFMLRVINKIPAASFPRPEGIITATIDPSTGLLATQKCPWMRTEHFIKGTEPTKYCTTHVGLPAQGGKQEQNIPLPEEEEPVEEDIDKVMLEE</sequence>
<evidence type="ECO:0000256" key="11">
    <source>
        <dbReference type="ARBA" id="ARBA00022989"/>
    </source>
</evidence>
<keyword evidence="6" id="KW-0808">Transferase</keyword>
<dbReference type="Pfam" id="PF00912">
    <property type="entry name" value="Transgly"/>
    <property type="match status" value="1"/>
</dbReference>
<keyword evidence="8" id="KW-0378">Hydrolase</keyword>
<keyword evidence="13" id="KW-0511">Multifunctional enzyme</keyword>
<dbReference type="Pfam" id="PF00905">
    <property type="entry name" value="Transpeptidase"/>
    <property type="match status" value="1"/>
</dbReference>
<evidence type="ECO:0000256" key="12">
    <source>
        <dbReference type="ARBA" id="ARBA00023136"/>
    </source>
</evidence>
<evidence type="ECO:0000256" key="15">
    <source>
        <dbReference type="ARBA" id="ARBA00044770"/>
    </source>
</evidence>
<keyword evidence="4" id="KW-0645">Protease</keyword>
<dbReference type="GO" id="GO:0006508">
    <property type="term" value="P:proteolysis"/>
    <property type="evidence" value="ECO:0007669"/>
    <property type="project" value="UniProtKB-KW"/>
</dbReference>
<dbReference type="EC" id="2.4.99.28" evidence="15"/>
<dbReference type="InterPro" id="IPR001264">
    <property type="entry name" value="Glyco_trans_51"/>
</dbReference>
<dbReference type="GO" id="GO:0030288">
    <property type="term" value="C:outer membrane-bounded periplasmic space"/>
    <property type="evidence" value="ECO:0007669"/>
    <property type="project" value="TreeGrafter"/>
</dbReference>
<dbReference type="SUPFAM" id="SSF53955">
    <property type="entry name" value="Lysozyme-like"/>
    <property type="match status" value="1"/>
</dbReference>
<evidence type="ECO:0000256" key="9">
    <source>
        <dbReference type="ARBA" id="ARBA00022960"/>
    </source>
</evidence>
<dbReference type="FunFam" id="1.10.3810.10:FF:000003">
    <property type="entry name" value="Penicillin-binding protein 1a"/>
    <property type="match status" value="1"/>
</dbReference>
<evidence type="ECO:0000256" key="7">
    <source>
        <dbReference type="ARBA" id="ARBA00022692"/>
    </source>
</evidence>
<dbReference type="InterPro" id="IPR023346">
    <property type="entry name" value="Lysozyme-like_dom_sf"/>
</dbReference>
<dbReference type="GO" id="GO:0008360">
    <property type="term" value="P:regulation of cell shape"/>
    <property type="evidence" value="ECO:0007669"/>
    <property type="project" value="UniProtKB-KW"/>
</dbReference>
<keyword evidence="9" id="KW-0133">Cell shape</keyword>
<dbReference type="Proteomes" id="UP000183085">
    <property type="component" value="Unassembled WGS sequence"/>
</dbReference>
<keyword evidence="11 18" id="KW-1133">Transmembrane helix</keyword>
<dbReference type="AlphaFoldDB" id="A0A1J5DZN0"/>
<keyword evidence="7 18" id="KW-0812">Transmembrane</keyword>
<keyword evidence="10" id="KW-0573">Peptidoglycan synthesis</keyword>
<keyword evidence="12 18" id="KW-0472">Membrane</keyword>
<dbReference type="EMBL" id="MNYI01000075">
    <property type="protein sequence ID" value="OIP41612.1"/>
    <property type="molecule type" value="Genomic_DNA"/>
</dbReference>
<proteinExistence type="predicted"/>
<dbReference type="GO" id="GO:0008955">
    <property type="term" value="F:peptidoglycan glycosyltransferase activity"/>
    <property type="evidence" value="ECO:0007669"/>
    <property type="project" value="UniProtKB-EC"/>
</dbReference>
<evidence type="ECO:0000313" key="21">
    <source>
        <dbReference type="EMBL" id="OIP41612.1"/>
    </source>
</evidence>
<dbReference type="PANTHER" id="PTHR32282:SF27">
    <property type="entry name" value="PENICILLIN-BINDING PROTEIN 1A"/>
    <property type="match status" value="1"/>
</dbReference>
<evidence type="ECO:0000256" key="10">
    <source>
        <dbReference type="ARBA" id="ARBA00022984"/>
    </source>
</evidence>
<dbReference type="Gene3D" id="3.40.710.10">
    <property type="entry name" value="DD-peptidase/beta-lactamase superfamily"/>
    <property type="match status" value="1"/>
</dbReference>
<evidence type="ECO:0000256" key="6">
    <source>
        <dbReference type="ARBA" id="ARBA00022679"/>
    </source>
</evidence>
<comment type="pathway">
    <text evidence="2">Cell wall biogenesis; peptidoglycan biosynthesis.</text>
</comment>
<evidence type="ECO:0000256" key="5">
    <source>
        <dbReference type="ARBA" id="ARBA00022676"/>
    </source>
</evidence>
<feature type="domain" description="Penicillin-binding protein transpeptidase" evidence="19">
    <location>
        <begin position="371"/>
        <end position="645"/>
    </location>
</feature>
<name>A0A1J5DZN0_9BACT</name>
<evidence type="ECO:0000256" key="4">
    <source>
        <dbReference type="ARBA" id="ARBA00022670"/>
    </source>
</evidence>
<evidence type="ECO:0000256" key="3">
    <source>
        <dbReference type="ARBA" id="ARBA00022645"/>
    </source>
</evidence>
<reference evidence="21 22" key="1">
    <citation type="journal article" date="2016" name="Environ. Microbiol.">
        <title>Genomic resolution of a cold subsurface aquifer community provides metabolic insights for novel microbes adapted to high CO concentrations.</title>
        <authorList>
            <person name="Probst A.J."/>
            <person name="Castelle C.J."/>
            <person name="Singh A."/>
            <person name="Brown C.T."/>
            <person name="Anantharaman K."/>
            <person name="Sharon I."/>
            <person name="Hug L.A."/>
            <person name="Burstein D."/>
            <person name="Emerson J.B."/>
            <person name="Thomas B.C."/>
            <person name="Banfield J.F."/>
        </authorList>
    </citation>
    <scope>NUCLEOTIDE SEQUENCE [LARGE SCALE GENOMIC DNA]</scope>
    <source>
        <strain evidence="21">CG2_30_40_21</strain>
    </source>
</reference>
<evidence type="ECO:0000256" key="13">
    <source>
        <dbReference type="ARBA" id="ARBA00023268"/>
    </source>
</evidence>
<dbReference type="InterPro" id="IPR036950">
    <property type="entry name" value="PBP_transglycosylase"/>
</dbReference>
<dbReference type="GO" id="GO:0009252">
    <property type="term" value="P:peptidoglycan biosynthetic process"/>
    <property type="evidence" value="ECO:0007669"/>
    <property type="project" value="UniProtKB-KW"/>
</dbReference>
<keyword evidence="3" id="KW-0121">Carboxypeptidase</keyword>
<dbReference type="InterPro" id="IPR050396">
    <property type="entry name" value="Glycosyltr_51/Transpeptidase"/>
</dbReference>
<comment type="catalytic activity">
    <reaction evidence="16">
        <text>[GlcNAc-(1-&gt;4)-Mur2Ac(oyl-L-Ala-gamma-D-Glu-L-Lys-D-Ala-D-Ala)](n)-di-trans,octa-cis-undecaprenyl diphosphate + beta-D-GlcNAc-(1-&gt;4)-Mur2Ac(oyl-L-Ala-gamma-D-Glu-L-Lys-D-Ala-D-Ala)-di-trans,octa-cis-undecaprenyl diphosphate = [GlcNAc-(1-&gt;4)-Mur2Ac(oyl-L-Ala-gamma-D-Glu-L-Lys-D-Ala-D-Ala)](n+1)-di-trans,octa-cis-undecaprenyl diphosphate + di-trans,octa-cis-undecaprenyl diphosphate + H(+)</text>
        <dbReference type="Rhea" id="RHEA:23708"/>
        <dbReference type="Rhea" id="RHEA-COMP:9602"/>
        <dbReference type="Rhea" id="RHEA-COMP:9603"/>
        <dbReference type="ChEBI" id="CHEBI:15378"/>
        <dbReference type="ChEBI" id="CHEBI:58405"/>
        <dbReference type="ChEBI" id="CHEBI:60033"/>
        <dbReference type="ChEBI" id="CHEBI:78435"/>
        <dbReference type="EC" id="2.4.99.28"/>
    </reaction>
</comment>
<organism evidence="21 22">
    <name type="scientific">Candidatus Desantisbacteria bacterium CG2_30_40_21</name>
    <dbReference type="NCBI Taxonomy" id="1817895"/>
    <lineage>
        <taxon>Bacteria</taxon>
        <taxon>Candidatus Desantisiibacteriota</taxon>
    </lineage>
</organism>
<protein>
    <recommendedName>
        <fullName evidence="15">peptidoglycan glycosyltransferase</fullName>
        <ecNumber evidence="15">2.4.99.28</ecNumber>
    </recommendedName>
</protein>
<dbReference type="NCBIfam" id="TIGR02074">
    <property type="entry name" value="PBP_1a_fam"/>
    <property type="match status" value="1"/>
</dbReference>
<evidence type="ECO:0000256" key="17">
    <source>
        <dbReference type="SAM" id="MobiDB-lite"/>
    </source>
</evidence>
<evidence type="ECO:0000256" key="8">
    <source>
        <dbReference type="ARBA" id="ARBA00022801"/>
    </source>
</evidence>
<feature type="region of interest" description="Disordered" evidence="17">
    <location>
        <begin position="708"/>
        <end position="735"/>
    </location>
</feature>
<dbReference type="GO" id="GO:0071555">
    <property type="term" value="P:cell wall organization"/>
    <property type="evidence" value="ECO:0007669"/>
    <property type="project" value="UniProtKB-KW"/>
</dbReference>
<evidence type="ECO:0000259" key="20">
    <source>
        <dbReference type="Pfam" id="PF00912"/>
    </source>
</evidence>
<evidence type="ECO:0000256" key="18">
    <source>
        <dbReference type="SAM" id="Phobius"/>
    </source>
</evidence>
<dbReference type="InterPro" id="IPR001460">
    <property type="entry name" value="PCN-bd_Tpept"/>
</dbReference>
<evidence type="ECO:0000256" key="14">
    <source>
        <dbReference type="ARBA" id="ARBA00023316"/>
    </source>
</evidence>
<feature type="transmembrane region" description="Helical" evidence="18">
    <location>
        <begin position="41"/>
        <end position="64"/>
    </location>
</feature>
<dbReference type="Gene3D" id="1.10.3810.10">
    <property type="entry name" value="Biosynthetic peptidoglycan transglycosylase-like"/>
    <property type="match status" value="1"/>
</dbReference>
<dbReference type="STRING" id="1817895.AUJ95_03025"/>
<comment type="subcellular location">
    <subcellularLocation>
        <location evidence="1">Membrane</location>
    </subcellularLocation>
</comment>
<keyword evidence="14" id="KW-0961">Cell wall biogenesis/degradation</keyword>
<gene>
    <name evidence="21" type="ORF">AUJ95_03025</name>
</gene>
<feature type="compositionally biased region" description="Acidic residues" evidence="17">
    <location>
        <begin position="718"/>
        <end position="728"/>
    </location>
</feature>
<dbReference type="GO" id="GO:0016020">
    <property type="term" value="C:membrane"/>
    <property type="evidence" value="ECO:0007669"/>
    <property type="project" value="UniProtKB-SubCell"/>
</dbReference>
<evidence type="ECO:0000256" key="2">
    <source>
        <dbReference type="ARBA" id="ARBA00004752"/>
    </source>
</evidence>
<comment type="caution">
    <text evidence="21">The sequence shown here is derived from an EMBL/GenBank/DDBJ whole genome shotgun (WGS) entry which is preliminary data.</text>
</comment>
<evidence type="ECO:0000259" key="19">
    <source>
        <dbReference type="Pfam" id="PF00905"/>
    </source>
</evidence>
<keyword evidence="5" id="KW-0328">Glycosyltransferase</keyword>
<evidence type="ECO:0000313" key="22">
    <source>
        <dbReference type="Proteomes" id="UP000183085"/>
    </source>
</evidence>
<evidence type="ECO:0000256" key="16">
    <source>
        <dbReference type="ARBA" id="ARBA00049902"/>
    </source>
</evidence>
<accession>A0A1J5DZN0</accession>
<dbReference type="SUPFAM" id="SSF56601">
    <property type="entry name" value="beta-lactamase/transpeptidase-like"/>
    <property type="match status" value="1"/>
</dbReference>
<dbReference type="PANTHER" id="PTHR32282">
    <property type="entry name" value="BINDING PROTEIN TRANSPEPTIDASE, PUTATIVE-RELATED"/>
    <property type="match status" value="1"/>
</dbReference>
<evidence type="ECO:0000256" key="1">
    <source>
        <dbReference type="ARBA" id="ARBA00004370"/>
    </source>
</evidence>
<dbReference type="GO" id="GO:0008658">
    <property type="term" value="F:penicillin binding"/>
    <property type="evidence" value="ECO:0007669"/>
    <property type="project" value="InterPro"/>
</dbReference>
<dbReference type="GO" id="GO:0004180">
    <property type="term" value="F:carboxypeptidase activity"/>
    <property type="evidence" value="ECO:0007669"/>
    <property type="project" value="UniProtKB-KW"/>
</dbReference>
<feature type="domain" description="Glycosyl transferase family 51" evidence="20">
    <location>
        <begin position="96"/>
        <end position="269"/>
    </location>
</feature>